<organism evidence="11 12">
    <name type="scientific">Phyllobacterium phragmitis</name>
    <dbReference type="NCBI Taxonomy" id="2670329"/>
    <lineage>
        <taxon>Bacteria</taxon>
        <taxon>Pseudomonadati</taxon>
        <taxon>Pseudomonadota</taxon>
        <taxon>Alphaproteobacteria</taxon>
        <taxon>Hyphomicrobiales</taxon>
        <taxon>Phyllobacteriaceae</taxon>
        <taxon>Phyllobacterium</taxon>
    </lineage>
</organism>
<keyword evidence="6 9" id="KW-0378">Hydrolase</keyword>
<evidence type="ECO:0000313" key="12">
    <source>
        <dbReference type="Proteomes" id="UP001628091"/>
    </source>
</evidence>
<feature type="transmembrane region" description="Helical" evidence="9">
    <location>
        <begin position="89"/>
        <end position="107"/>
    </location>
</feature>
<protein>
    <recommendedName>
        <fullName evidence="9">Lipoprotein signal peptidase</fullName>
        <ecNumber evidence="9">3.4.23.36</ecNumber>
    </recommendedName>
    <alternativeName>
        <fullName evidence="9">Prolipoprotein signal peptidase</fullName>
    </alternativeName>
    <alternativeName>
        <fullName evidence="9">Signal peptidase II</fullName>
        <shortName evidence="9">SPase II</shortName>
    </alternativeName>
</protein>
<feature type="active site" evidence="9">
    <location>
        <position position="135"/>
    </location>
</feature>
<keyword evidence="12" id="KW-1185">Reference proteome</keyword>
<evidence type="ECO:0000256" key="1">
    <source>
        <dbReference type="ARBA" id="ARBA00006139"/>
    </source>
</evidence>
<dbReference type="HAMAP" id="MF_00161">
    <property type="entry name" value="LspA"/>
    <property type="match status" value="1"/>
</dbReference>
<dbReference type="PRINTS" id="PR00781">
    <property type="entry name" value="LIPOSIGPTASE"/>
</dbReference>
<evidence type="ECO:0000256" key="10">
    <source>
        <dbReference type="RuleBase" id="RU004181"/>
    </source>
</evidence>
<dbReference type="Proteomes" id="UP001628091">
    <property type="component" value="Unassembled WGS sequence"/>
</dbReference>
<evidence type="ECO:0000256" key="7">
    <source>
        <dbReference type="ARBA" id="ARBA00022989"/>
    </source>
</evidence>
<evidence type="ECO:0000256" key="2">
    <source>
        <dbReference type="ARBA" id="ARBA00022475"/>
    </source>
</evidence>
<dbReference type="PANTHER" id="PTHR33695">
    <property type="entry name" value="LIPOPROTEIN SIGNAL PEPTIDASE"/>
    <property type="match status" value="1"/>
</dbReference>
<dbReference type="NCBIfam" id="TIGR00077">
    <property type="entry name" value="lspA"/>
    <property type="match status" value="1"/>
</dbReference>
<comment type="caution">
    <text evidence="11">The sequence shown here is derived from an EMBL/GenBank/DDBJ whole genome shotgun (WGS) entry which is preliminary data.</text>
</comment>
<keyword evidence="4 9" id="KW-0812">Transmembrane</keyword>
<dbReference type="PANTHER" id="PTHR33695:SF1">
    <property type="entry name" value="LIPOPROTEIN SIGNAL PEPTIDASE"/>
    <property type="match status" value="1"/>
</dbReference>
<comment type="catalytic activity">
    <reaction evidence="9">
        <text>Release of signal peptides from bacterial membrane prolipoproteins. Hydrolyzes -Xaa-Yaa-Zaa-|-(S,diacylglyceryl)Cys-, in which Xaa is hydrophobic (preferably Leu), and Yaa (Ala or Ser) and Zaa (Gly or Ala) have small, neutral side chains.</text>
        <dbReference type="EC" id="3.4.23.36"/>
    </reaction>
</comment>
<dbReference type="RefSeq" id="WP_407863615.1">
    <property type="nucleotide sequence ID" value="NZ_BAAFZP010000001.1"/>
</dbReference>
<name>A0ABQ0GVG4_9HYPH</name>
<sequence length="165" mass="18480">MIRKAVFLNLFVVVLAVILDQFVKYLVETGMDYHQQIDILPVLALFRTHNDGIAFSMLSSVGDTGLIVMTLVVIAFVLYLWWSSAQERWLSRLGFALIIGGAIGNLIDRSLHGYVIDYVLFHTATWSFAVFNLADAFITIGAGLIILEELIAWKSEKGKGKVEDR</sequence>
<gene>
    <name evidence="9 11" type="primary">lspA</name>
    <name evidence="11" type="ORF">PPNSA23_05910</name>
</gene>
<feature type="transmembrane region" description="Helical" evidence="9">
    <location>
        <begin position="7"/>
        <end position="27"/>
    </location>
</feature>
<keyword evidence="2 9" id="KW-1003">Cell membrane</keyword>
<evidence type="ECO:0000256" key="6">
    <source>
        <dbReference type="ARBA" id="ARBA00022801"/>
    </source>
</evidence>
<keyword evidence="3 9" id="KW-0645">Protease</keyword>
<reference evidence="11 12" key="1">
    <citation type="submission" date="2024-10" db="EMBL/GenBank/DDBJ databases">
        <title>Isolation, draft genome sequencing and identification of Phyllobacterium sp. NSA23, isolated from leaf soil.</title>
        <authorList>
            <person name="Akita H."/>
        </authorList>
    </citation>
    <scope>NUCLEOTIDE SEQUENCE [LARGE SCALE GENOMIC DNA]</scope>
    <source>
        <strain evidence="11 12">NSA23</strain>
    </source>
</reference>
<keyword evidence="8 9" id="KW-0472">Membrane</keyword>
<evidence type="ECO:0000313" key="11">
    <source>
        <dbReference type="EMBL" id="GAB1580648.1"/>
    </source>
</evidence>
<comment type="subcellular location">
    <subcellularLocation>
        <location evidence="9">Cell membrane</location>
        <topology evidence="9">Multi-pass membrane protein</topology>
    </subcellularLocation>
</comment>
<evidence type="ECO:0000256" key="8">
    <source>
        <dbReference type="ARBA" id="ARBA00023136"/>
    </source>
</evidence>
<keyword evidence="7 9" id="KW-1133">Transmembrane helix</keyword>
<comment type="function">
    <text evidence="9">This protein specifically catalyzes the removal of signal peptides from prolipoproteins.</text>
</comment>
<evidence type="ECO:0000256" key="5">
    <source>
        <dbReference type="ARBA" id="ARBA00022750"/>
    </source>
</evidence>
<keyword evidence="5 9" id="KW-0064">Aspartyl protease</keyword>
<feature type="transmembrane region" description="Helical" evidence="9">
    <location>
        <begin position="127"/>
        <end position="147"/>
    </location>
</feature>
<evidence type="ECO:0000256" key="9">
    <source>
        <dbReference type="HAMAP-Rule" id="MF_00161"/>
    </source>
</evidence>
<dbReference type="InterPro" id="IPR001872">
    <property type="entry name" value="Peptidase_A8"/>
</dbReference>
<accession>A0ABQ0GVG4</accession>
<feature type="active site" evidence="9">
    <location>
        <position position="117"/>
    </location>
</feature>
<feature type="transmembrane region" description="Helical" evidence="9">
    <location>
        <begin position="64"/>
        <end position="82"/>
    </location>
</feature>
<proteinExistence type="inferred from homology"/>
<comment type="pathway">
    <text evidence="9">Protein modification; lipoprotein biosynthesis (signal peptide cleavage).</text>
</comment>
<dbReference type="Pfam" id="PF01252">
    <property type="entry name" value="Peptidase_A8"/>
    <property type="match status" value="1"/>
</dbReference>
<comment type="similarity">
    <text evidence="1 9 10">Belongs to the peptidase A8 family.</text>
</comment>
<dbReference type="EMBL" id="BAAFZP010000001">
    <property type="protein sequence ID" value="GAB1580648.1"/>
    <property type="molecule type" value="Genomic_DNA"/>
</dbReference>
<evidence type="ECO:0000256" key="3">
    <source>
        <dbReference type="ARBA" id="ARBA00022670"/>
    </source>
</evidence>
<evidence type="ECO:0000256" key="4">
    <source>
        <dbReference type="ARBA" id="ARBA00022692"/>
    </source>
</evidence>
<dbReference type="EC" id="3.4.23.36" evidence="9"/>